<dbReference type="AlphaFoldDB" id="A0AAP5LKX5"/>
<gene>
    <name evidence="3" type="ORF">J2W91_000884</name>
</gene>
<accession>A0AAP5LKX5</accession>
<dbReference type="Gene3D" id="1.10.472.50">
    <property type="entry name" value="HD-domain/PDEase-like"/>
    <property type="match status" value="1"/>
</dbReference>
<dbReference type="InterPro" id="IPR003607">
    <property type="entry name" value="HD/PDEase_dom"/>
</dbReference>
<evidence type="ECO:0000313" key="3">
    <source>
        <dbReference type="EMBL" id="MDR6722436.1"/>
    </source>
</evidence>
<protein>
    <recommendedName>
        <fullName evidence="2">HD domain-containing protein</fullName>
    </recommendedName>
</protein>
<evidence type="ECO:0000256" key="1">
    <source>
        <dbReference type="SAM" id="MobiDB-lite"/>
    </source>
</evidence>
<feature type="region of interest" description="Disordered" evidence="1">
    <location>
        <begin position="1"/>
        <end position="21"/>
    </location>
</feature>
<dbReference type="SMART" id="SM00471">
    <property type="entry name" value="HDc"/>
    <property type="match status" value="1"/>
</dbReference>
<dbReference type="Proteomes" id="UP001254832">
    <property type="component" value="Unassembled WGS sequence"/>
</dbReference>
<dbReference type="PANTHER" id="PTHR33594:SF1">
    <property type="entry name" value="HD_PDEASE DOMAIN-CONTAINING PROTEIN"/>
    <property type="match status" value="1"/>
</dbReference>
<dbReference type="InterPro" id="IPR006674">
    <property type="entry name" value="HD_domain"/>
</dbReference>
<organism evidence="3 4">
    <name type="scientific">Paenibacillus amylolyticus</name>
    <dbReference type="NCBI Taxonomy" id="1451"/>
    <lineage>
        <taxon>Bacteria</taxon>
        <taxon>Bacillati</taxon>
        <taxon>Bacillota</taxon>
        <taxon>Bacilli</taxon>
        <taxon>Bacillales</taxon>
        <taxon>Paenibacillaceae</taxon>
        <taxon>Paenibacillus</taxon>
    </lineage>
</organism>
<proteinExistence type="predicted"/>
<dbReference type="CDD" id="cd00077">
    <property type="entry name" value="HDc"/>
    <property type="match status" value="1"/>
</dbReference>
<dbReference type="Pfam" id="PF01966">
    <property type="entry name" value="HD"/>
    <property type="match status" value="1"/>
</dbReference>
<feature type="compositionally biased region" description="Polar residues" evidence="1">
    <location>
        <begin position="8"/>
        <end position="21"/>
    </location>
</feature>
<name>A0AAP5LKX5_PAEAM</name>
<dbReference type="SUPFAM" id="SSF109604">
    <property type="entry name" value="HD-domain/PDEase-like"/>
    <property type="match status" value="1"/>
</dbReference>
<evidence type="ECO:0000313" key="4">
    <source>
        <dbReference type="Proteomes" id="UP001254832"/>
    </source>
</evidence>
<dbReference type="PROSITE" id="PS51831">
    <property type="entry name" value="HD"/>
    <property type="match status" value="1"/>
</dbReference>
<dbReference type="PANTHER" id="PTHR33594">
    <property type="entry name" value="SUPERFAMILY HYDROLASE, PUTATIVE (AFU_ORTHOLOGUE AFUA_1G03035)-RELATED"/>
    <property type="match status" value="1"/>
</dbReference>
<reference evidence="3" key="1">
    <citation type="submission" date="2023-07" db="EMBL/GenBank/DDBJ databases">
        <title>Sorghum-associated microbial communities from plants grown in Nebraska, USA.</title>
        <authorList>
            <person name="Schachtman D."/>
        </authorList>
    </citation>
    <scope>NUCLEOTIDE SEQUENCE</scope>
    <source>
        <strain evidence="3">BE80</strain>
    </source>
</reference>
<comment type="caution">
    <text evidence="3">The sequence shown here is derived from an EMBL/GenBank/DDBJ whole genome shotgun (WGS) entry which is preliminary data.</text>
</comment>
<feature type="domain" description="HD" evidence="2">
    <location>
        <begin position="51"/>
        <end position="152"/>
    </location>
</feature>
<sequence>MGEHASERSTANLQDSGLNHQTDGMRVGEEILQAARTFVQADLAEHADGHDWSHIERVTALGVEIAHRMGADPFIVELAALLHDVPDEKLNASLEAGMAKLHAWLDTQPLEASTRDTVVNIISTISYAGGQRPEVSSLEAQVVQDADRLDALGAIGIARAFSFGGSRGRQMYDPTLPPREQMTREEYRNGRSTTINHFYEKLFKLKELMNTSYGKELAEERHAYMVQFVEQFKREWEGTDKDNV</sequence>
<dbReference type="EMBL" id="JAVDTR010000002">
    <property type="protein sequence ID" value="MDR6722436.1"/>
    <property type="molecule type" value="Genomic_DNA"/>
</dbReference>
<evidence type="ECO:0000259" key="2">
    <source>
        <dbReference type="PROSITE" id="PS51831"/>
    </source>
</evidence>
<dbReference type="Gene3D" id="1.20.58.1910">
    <property type="match status" value="1"/>
</dbReference>